<evidence type="ECO:0000256" key="4">
    <source>
        <dbReference type="SAM" id="Phobius"/>
    </source>
</evidence>
<evidence type="ECO:0000313" key="6">
    <source>
        <dbReference type="EMBL" id="GFF20615.1"/>
    </source>
</evidence>
<proteinExistence type="predicted"/>
<dbReference type="Proteomes" id="UP000452235">
    <property type="component" value="Unassembled WGS sequence"/>
</dbReference>
<evidence type="ECO:0000313" key="7">
    <source>
        <dbReference type="Proteomes" id="UP000452235"/>
    </source>
</evidence>
<reference evidence="6 7" key="1">
    <citation type="submission" date="2020-01" db="EMBL/GenBank/DDBJ databases">
        <title>Aspergillus terreus IFO 6365 whole genome shotgun sequence.</title>
        <authorList>
            <person name="Kanamasa S."/>
            <person name="Takahashi H."/>
        </authorList>
    </citation>
    <scope>NUCLEOTIDE SEQUENCE [LARGE SCALE GENOMIC DNA]</scope>
    <source>
        <strain evidence="6 7">IFO 6365</strain>
    </source>
</reference>
<dbReference type="Gene3D" id="2.120.10.80">
    <property type="entry name" value="Kelch-type beta propeller"/>
    <property type="match status" value="1"/>
</dbReference>
<feature type="chain" id="PRO_5043691659" evidence="5">
    <location>
        <begin position="23"/>
        <end position="714"/>
    </location>
</feature>
<dbReference type="AlphaFoldDB" id="A0A5M3ZBE3"/>
<accession>A0A5M3ZBE3</accession>
<feature type="transmembrane region" description="Helical" evidence="4">
    <location>
        <begin position="498"/>
        <end position="521"/>
    </location>
</feature>
<comment type="caution">
    <text evidence="6">The sequence shown here is derived from an EMBL/GenBank/DDBJ whole genome shotgun (WGS) entry which is preliminary data.</text>
</comment>
<keyword evidence="1" id="KW-0880">Kelch repeat</keyword>
<organism evidence="6 7">
    <name type="scientific">Aspergillus terreus</name>
    <dbReference type="NCBI Taxonomy" id="33178"/>
    <lineage>
        <taxon>Eukaryota</taxon>
        <taxon>Fungi</taxon>
        <taxon>Dikarya</taxon>
        <taxon>Ascomycota</taxon>
        <taxon>Pezizomycotina</taxon>
        <taxon>Eurotiomycetes</taxon>
        <taxon>Eurotiomycetidae</taxon>
        <taxon>Eurotiales</taxon>
        <taxon>Aspergillaceae</taxon>
        <taxon>Aspergillus</taxon>
        <taxon>Aspergillus subgen. Circumdati</taxon>
    </lineage>
</organism>
<feature type="compositionally biased region" description="Polar residues" evidence="3">
    <location>
        <begin position="609"/>
        <end position="630"/>
    </location>
</feature>
<protein>
    <submittedName>
        <fullName evidence="6">Uncharacterized protein</fullName>
    </submittedName>
</protein>
<evidence type="ECO:0000256" key="5">
    <source>
        <dbReference type="SAM" id="SignalP"/>
    </source>
</evidence>
<gene>
    <name evidence="6" type="ORF">ATEIFO6365_0012037100</name>
</gene>
<feature type="signal peptide" evidence="5">
    <location>
        <begin position="1"/>
        <end position="22"/>
    </location>
</feature>
<feature type="compositionally biased region" description="Basic and acidic residues" evidence="3">
    <location>
        <begin position="698"/>
        <end position="714"/>
    </location>
</feature>
<dbReference type="SUPFAM" id="SSF50965">
    <property type="entry name" value="Galactose oxidase, central domain"/>
    <property type="match status" value="1"/>
</dbReference>
<feature type="compositionally biased region" description="Polar residues" evidence="3">
    <location>
        <begin position="576"/>
        <end position="588"/>
    </location>
</feature>
<sequence>MPRYSLAAGAALCASVVSRAWAQDICNWNNVRVSVARDKVYLDGGELWREATTSTGGTTQTNKGNVDGLMYYLNFSTTFDTTTTNLTGLFGTIAKSAGPGNNVAPNYLDGAMFSNNDILMFYGGMLTGASSEAEPYADQTFSYELFQYGAERANWAPGPWDVRLDNGVTNFVTNGAGVSAPSEKLGFYFSGVHEANWGSPEYSDPGLNATSNTMVTVDMSSMRDYKWTNKTLPDYIRGRTNAEAVWLPVGSSGIVVIIGGVTDSVSVIRPVLSSDQEKESNAVSPSFMESVGIYDVAGDKWYLQNTTGDTPPKLTQFCSVYAKAQDSSSYNIYIYGGYGGVLDTDQRSDDVYVLSLPSFEWVKLYSGQASHGRSGHKCVTPYPDQMFVLGGKKMDTSECLDGGIIQVFNLNTGKFQETYDPTKWSDYKIPDLVTAQIGGSSTGGATKTAPDTWTNSSLADVFKTKYTKSVQTFYPYQSASNEPTPTPVPSKKSSFPGWAGAIIGVVLGLLLIGGALLFWCLRRRRKAQAAQPKSEISERRSRIMGWVLGVPKSGDTTVSAGDTAYDEYSKIGGTSHGTAVSPNPTNEAASEPVHELADPSTSPPVELPTSYNNLPLPSPTVSSATTSHTDFVSPITPGTPDPESSPTRPGHNRQVSSVSSSQSFTIANVLHRDNSERHPHRPSYVSDVSEISVGSDGPRQKDMADTSGLERIDD</sequence>
<keyword evidence="2" id="KW-0677">Repeat</keyword>
<dbReference type="EMBL" id="BLJY01000012">
    <property type="protein sequence ID" value="GFF20615.1"/>
    <property type="molecule type" value="Genomic_DNA"/>
</dbReference>
<keyword evidence="4" id="KW-0472">Membrane</keyword>
<name>A0A5M3ZBE3_ASPTE</name>
<evidence type="ECO:0000256" key="1">
    <source>
        <dbReference type="ARBA" id="ARBA00022441"/>
    </source>
</evidence>
<dbReference type="OrthoDB" id="540004at2759"/>
<dbReference type="InterPro" id="IPR015915">
    <property type="entry name" value="Kelch-typ_b-propeller"/>
</dbReference>
<keyword evidence="5" id="KW-0732">Signal</keyword>
<evidence type="ECO:0000256" key="3">
    <source>
        <dbReference type="SAM" id="MobiDB-lite"/>
    </source>
</evidence>
<keyword evidence="4" id="KW-1133">Transmembrane helix</keyword>
<evidence type="ECO:0000256" key="2">
    <source>
        <dbReference type="ARBA" id="ARBA00022737"/>
    </source>
</evidence>
<dbReference type="InterPro" id="IPR011043">
    <property type="entry name" value="Gal_Oxase/kelch_b-propeller"/>
</dbReference>
<dbReference type="PANTHER" id="PTHR46228">
    <property type="entry name" value="KELCH DOMAIN-CONTAINING PROTEIN"/>
    <property type="match status" value="1"/>
</dbReference>
<dbReference type="PANTHER" id="PTHR46228:SF2">
    <property type="entry name" value="KELCH REPEAT PROTEIN (AFU_ORTHOLOGUE AFUA_4G14350)"/>
    <property type="match status" value="1"/>
</dbReference>
<keyword evidence="7" id="KW-1185">Reference proteome</keyword>
<dbReference type="VEuPathDB" id="FungiDB:ATEG_08398"/>
<feature type="compositionally biased region" description="Low complexity" evidence="3">
    <location>
        <begin position="654"/>
        <end position="663"/>
    </location>
</feature>
<keyword evidence="4" id="KW-0812">Transmembrane</keyword>
<feature type="region of interest" description="Disordered" evidence="3">
    <location>
        <begin position="574"/>
        <end position="714"/>
    </location>
</feature>